<dbReference type="PANTHER" id="PTHR24322">
    <property type="entry name" value="PKSB"/>
    <property type="match status" value="1"/>
</dbReference>
<dbReference type="PRINTS" id="PR00081">
    <property type="entry name" value="GDHRDH"/>
</dbReference>
<keyword evidence="3" id="KW-0472">Membrane</keyword>
<dbReference type="AlphaFoldDB" id="A0A151WG01"/>
<dbReference type="SUPFAM" id="SSF51735">
    <property type="entry name" value="NAD(P)-binding Rossmann-fold domains"/>
    <property type="match status" value="1"/>
</dbReference>
<dbReference type="InterPro" id="IPR002347">
    <property type="entry name" value="SDR_fam"/>
</dbReference>
<evidence type="ECO:0000313" key="5">
    <source>
        <dbReference type="Proteomes" id="UP000075809"/>
    </source>
</evidence>
<dbReference type="InterPro" id="IPR036291">
    <property type="entry name" value="NAD(P)-bd_dom_sf"/>
</dbReference>
<evidence type="ECO:0000256" key="2">
    <source>
        <dbReference type="ARBA" id="ARBA00023002"/>
    </source>
</evidence>
<dbReference type="EMBL" id="KQ983203">
    <property type="protein sequence ID" value="KYQ46738.1"/>
    <property type="molecule type" value="Genomic_DNA"/>
</dbReference>
<evidence type="ECO:0000256" key="1">
    <source>
        <dbReference type="ARBA" id="ARBA00006484"/>
    </source>
</evidence>
<accession>A0A151WG01</accession>
<keyword evidence="3" id="KW-0812">Transmembrane</keyword>
<organism evidence="4 5">
    <name type="scientific">Mycetomoellerius zeteki</name>
    <dbReference type="NCBI Taxonomy" id="64791"/>
    <lineage>
        <taxon>Eukaryota</taxon>
        <taxon>Metazoa</taxon>
        <taxon>Ecdysozoa</taxon>
        <taxon>Arthropoda</taxon>
        <taxon>Hexapoda</taxon>
        <taxon>Insecta</taxon>
        <taxon>Pterygota</taxon>
        <taxon>Neoptera</taxon>
        <taxon>Endopterygota</taxon>
        <taxon>Hymenoptera</taxon>
        <taxon>Apocrita</taxon>
        <taxon>Aculeata</taxon>
        <taxon>Formicoidea</taxon>
        <taxon>Formicidae</taxon>
        <taxon>Myrmicinae</taxon>
        <taxon>Mycetomoellerius</taxon>
    </lineage>
</organism>
<dbReference type="Proteomes" id="UP000075809">
    <property type="component" value="Unassembled WGS sequence"/>
</dbReference>
<sequence length="312" mass="34716">MLRVKDESVTTNSRTGFSINFLFYLSFEFLIGTVISSFLVILNIIKSLLPKPPRDLSGDVVLIAGVSSTLGESLAEEFARGGCSVICMDNDFRSVKEITTRLKSQCNKVKGIGPNHREKEQENVGPTMAAYECNLLDRNAIREIAKKVEDEVGGIDVLVTCAGQSYQDIFDTVNTTLMSHYWTVLAFLPSMLQRDRAHIVGITPITSTQDVYLSSRAAIAGLMESLGQELSNRNSHLTFLAISPTTAHSSTRREEQEMKRMAKEIVQAVRRGQCSISINWCSKMIYQISCVIYSAITTVSQWLHTQGCDYSF</sequence>
<name>A0A151WG01_9HYME</name>
<comment type="similarity">
    <text evidence="1">Belongs to the short-chain dehydrogenases/reductases (SDR) family.</text>
</comment>
<dbReference type="Gene3D" id="3.40.50.720">
    <property type="entry name" value="NAD(P)-binding Rossmann-like Domain"/>
    <property type="match status" value="1"/>
</dbReference>
<keyword evidence="2" id="KW-0560">Oxidoreductase</keyword>
<dbReference type="PANTHER" id="PTHR24322:SF736">
    <property type="entry name" value="RETINOL DEHYDROGENASE 10"/>
    <property type="match status" value="1"/>
</dbReference>
<dbReference type="STRING" id="64791.A0A151WG01"/>
<protein>
    <submittedName>
        <fullName evidence="4">Short-chain dehydrogenase/reductase family 16C member 6</fullName>
    </submittedName>
</protein>
<keyword evidence="5" id="KW-1185">Reference proteome</keyword>
<gene>
    <name evidence="4" type="ORF">ALC60_14259</name>
</gene>
<evidence type="ECO:0000256" key="3">
    <source>
        <dbReference type="SAM" id="Phobius"/>
    </source>
</evidence>
<feature type="transmembrane region" description="Helical" evidence="3">
    <location>
        <begin position="21"/>
        <end position="45"/>
    </location>
</feature>
<keyword evidence="3" id="KW-1133">Transmembrane helix</keyword>
<proteinExistence type="inferred from homology"/>
<dbReference type="GO" id="GO:0016616">
    <property type="term" value="F:oxidoreductase activity, acting on the CH-OH group of donors, NAD or NADP as acceptor"/>
    <property type="evidence" value="ECO:0007669"/>
    <property type="project" value="TreeGrafter"/>
</dbReference>
<reference evidence="4 5" key="1">
    <citation type="submission" date="2015-09" db="EMBL/GenBank/DDBJ databases">
        <title>Trachymyrmex zeteki WGS genome.</title>
        <authorList>
            <person name="Nygaard S."/>
            <person name="Hu H."/>
            <person name="Boomsma J."/>
            <person name="Zhang G."/>
        </authorList>
    </citation>
    <scope>NUCLEOTIDE SEQUENCE [LARGE SCALE GENOMIC DNA]</scope>
    <source>
        <strain evidence="4">Tzet28-1</strain>
        <tissue evidence="4">Whole body</tissue>
    </source>
</reference>
<dbReference type="Pfam" id="PF00106">
    <property type="entry name" value="adh_short"/>
    <property type="match status" value="1"/>
</dbReference>
<evidence type="ECO:0000313" key="4">
    <source>
        <dbReference type="EMBL" id="KYQ46738.1"/>
    </source>
</evidence>